<gene>
    <name evidence="3" type="ORF">FHS48_002078</name>
</gene>
<dbReference type="InterPro" id="IPR050902">
    <property type="entry name" value="ABC_Transporter_SBP"/>
</dbReference>
<dbReference type="InterPro" id="IPR002491">
    <property type="entry name" value="ABC_transptr_periplasmic_BD"/>
</dbReference>
<sequence length="379" mass="39822">MFPRLAAALALTILMTLCLSGGAALAGSLPATVTDLAGRSVSVPKQVNRIILGEGRIAVALAILDPADPLKGVVGAMGEFPLLDPTGYALWAEKFPAIKDIPAVGKASATSFSVEQALSLRPDLAILTLAGHGPTPKDEEVIRQLEAAGVTVAFIDFFLDPLVNTPKSIALLGALLGKPTEADAFVSTYQAELRRVTDRLTATTPRPLVFLENRVGLQGDCCASIGQGVLATMIEAAGGRNLATGLIPGQSGLISLEYLLTHQPDVYVGTAIGNAATAGKMPDRIVLGHGVSAAVAQASLTHSLSRTGISTLTAVQQGRAHALWHHFVHSPFNVVAVQALAQWIHPDLFRDLDPADTLRRMTTRFQPMPLNGTYWTSAP</sequence>
<dbReference type="PANTHER" id="PTHR30535">
    <property type="entry name" value="VITAMIN B12-BINDING PROTEIN"/>
    <property type="match status" value="1"/>
</dbReference>
<reference evidence="3 4" key="1">
    <citation type="submission" date="2020-08" db="EMBL/GenBank/DDBJ databases">
        <title>Genomic Encyclopedia of Type Strains, Phase IV (KMG-IV): sequencing the most valuable type-strain genomes for metagenomic binning, comparative biology and taxonomic classification.</title>
        <authorList>
            <person name="Goeker M."/>
        </authorList>
    </citation>
    <scope>NUCLEOTIDE SEQUENCE [LARGE SCALE GENOMIC DNA]</scope>
    <source>
        <strain evidence="3 4">DSM 11590</strain>
    </source>
</reference>
<evidence type="ECO:0000256" key="1">
    <source>
        <dbReference type="SAM" id="SignalP"/>
    </source>
</evidence>
<accession>A0A7W9ZFS5</accession>
<feature type="chain" id="PRO_5030635254" evidence="1">
    <location>
        <begin position="27"/>
        <end position="379"/>
    </location>
</feature>
<protein>
    <submittedName>
        <fullName evidence="3">Iron complex transport system substrate-binding protein</fullName>
    </submittedName>
</protein>
<feature type="domain" description="Fe/B12 periplasmic-binding" evidence="2">
    <location>
        <begin position="49"/>
        <end position="352"/>
    </location>
</feature>
<dbReference type="Pfam" id="PF01497">
    <property type="entry name" value="Peripla_BP_2"/>
    <property type="match status" value="1"/>
</dbReference>
<dbReference type="RefSeq" id="WP_184263485.1">
    <property type="nucleotide sequence ID" value="NZ_JACIIX010000007.1"/>
</dbReference>
<dbReference type="PANTHER" id="PTHR30535:SF34">
    <property type="entry name" value="MOLYBDATE-BINDING PROTEIN MOLA"/>
    <property type="match status" value="1"/>
</dbReference>
<evidence type="ECO:0000259" key="2">
    <source>
        <dbReference type="PROSITE" id="PS50983"/>
    </source>
</evidence>
<dbReference type="Gene3D" id="3.40.50.1980">
    <property type="entry name" value="Nitrogenase molybdenum iron protein domain"/>
    <property type="match status" value="2"/>
</dbReference>
<keyword evidence="1" id="KW-0732">Signal</keyword>
<dbReference type="AlphaFoldDB" id="A0A7W9ZFS5"/>
<dbReference type="EMBL" id="JACIIX010000007">
    <property type="protein sequence ID" value="MBB6210653.1"/>
    <property type="molecule type" value="Genomic_DNA"/>
</dbReference>
<name>A0A7W9ZFS5_NOVIT</name>
<dbReference type="SUPFAM" id="SSF53807">
    <property type="entry name" value="Helical backbone' metal receptor"/>
    <property type="match status" value="1"/>
</dbReference>
<comment type="caution">
    <text evidence="3">The sequence shown here is derived from an EMBL/GenBank/DDBJ whole genome shotgun (WGS) entry which is preliminary data.</text>
</comment>
<proteinExistence type="predicted"/>
<feature type="signal peptide" evidence="1">
    <location>
        <begin position="1"/>
        <end position="26"/>
    </location>
</feature>
<dbReference type="PROSITE" id="PS50983">
    <property type="entry name" value="FE_B12_PBP"/>
    <property type="match status" value="1"/>
</dbReference>
<evidence type="ECO:0000313" key="3">
    <source>
        <dbReference type="EMBL" id="MBB6210653.1"/>
    </source>
</evidence>
<evidence type="ECO:0000313" key="4">
    <source>
        <dbReference type="Proteomes" id="UP000544872"/>
    </source>
</evidence>
<dbReference type="Proteomes" id="UP000544872">
    <property type="component" value="Unassembled WGS sequence"/>
</dbReference>
<keyword evidence="4" id="KW-1185">Reference proteome</keyword>
<organism evidence="3 4">
    <name type="scientific">Novispirillum itersonii</name>
    <name type="common">Aquaspirillum itersonii</name>
    <dbReference type="NCBI Taxonomy" id="189"/>
    <lineage>
        <taxon>Bacteria</taxon>
        <taxon>Pseudomonadati</taxon>
        <taxon>Pseudomonadota</taxon>
        <taxon>Alphaproteobacteria</taxon>
        <taxon>Rhodospirillales</taxon>
        <taxon>Novispirillaceae</taxon>
        <taxon>Novispirillum</taxon>
    </lineage>
</organism>